<organism evidence="2 3">
    <name type="scientific">Endomicrobium trichonymphae</name>
    <dbReference type="NCBI Taxonomy" id="1408204"/>
    <lineage>
        <taxon>Bacteria</taxon>
        <taxon>Pseudomonadati</taxon>
        <taxon>Elusimicrobiota</taxon>
        <taxon>Endomicrobiia</taxon>
        <taxon>Endomicrobiales</taxon>
        <taxon>Endomicrobiaceae</taxon>
        <taxon>Candidatus Endomicrobiellum</taxon>
    </lineage>
</organism>
<evidence type="ECO:0000313" key="3">
    <source>
        <dbReference type="Proteomes" id="UP000095237"/>
    </source>
</evidence>
<dbReference type="Gene3D" id="3.30.420.10">
    <property type="entry name" value="Ribonuclease H-like superfamily/Ribonuclease H"/>
    <property type="match status" value="1"/>
</dbReference>
<dbReference type="InterPro" id="IPR012337">
    <property type="entry name" value="RNaseH-like_sf"/>
</dbReference>
<dbReference type="PROSITE" id="PS50879">
    <property type="entry name" value="RNASE_H_1"/>
    <property type="match status" value="1"/>
</dbReference>
<comment type="caution">
    <text evidence="2">The sequence shown here is derived from an EMBL/GenBank/DDBJ whole genome shotgun (WGS) entry which is preliminary data.</text>
</comment>
<keyword evidence="3" id="KW-1185">Reference proteome</keyword>
<proteinExistence type="predicted"/>
<dbReference type="Proteomes" id="UP000095237">
    <property type="component" value="Unassembled WGS sequence"/>
</dbReference>
<sequence>MTLYKNELRSKALELQNALEKQNIKFFFDDNSFRDYLVKLHADGISGGNLSIYYKPTKNTYSLKKQLNNSKFDIIIDSVWNKINRFETYTAQTGIYEAFVDGSYISGVIGYGAIIYLEDEIKAEISGTVADTRFRQFSGELKSVIETIKWCQTNCVKKIRINYDYQGIEKFATGKWKAGNDVSREYVDFIIKTKIKIEWRHIKSHTGNSKNDKADFLAKKATVRSKKSKNKYFFK</sequence>
<dbReference type="SUPFAM" id="SSF53098">
    <property type="entry name" value="Ribonuclease H-like"/>
    <property type="match status" value="1"/>
</dbReference>
<dbReference type="GO" id="GO:0004523">
    <property type="term" value="F:RNA-DNA hybrid ribonuclease activity"/>
    <property type="evidence" value="ECO:0007669"/>
    <property type="project" value="InterPro"/>
</dbReference>
<dbReference type="EMBL" id="LNVX01000218">
    <property type="protein sequence ID" value="OEG71392.1"/>
    <property type="molecule type" value="Genomic_DNA"/>
</dbReference>
<protein>
    <recommendedName>
        <fullName evidence="1">RNase H type-1 domain-containing protein</fullName>
    </recommendedName>
</protein>
<reference evidence="2 3" key="1">
    <citation type="submission" date="2015-11" db="EMBL/GenBank/DDBJ databases">
        <title>Evidence for parallel genomic evolution in an endosymbiosis of termite gut flagellates.</title>
        <authorList>
            <person name="Zheng H."/>
        </authorList>
    </citation>
    <scope>NUCLEOTIDE SEQUENCE [LARGE SCALE GENOMIC DNA]</scope>
    <source>
        <strain evidence="2 3">CET450</strain>
    </source>
</reference>
<dbReference type="InterPro" id="IPR036397">
    <property type="entry name" value="RNaseH_sf"/>
</dbReference>
<name>A0A1E5ILM9_ENDTX</name>
<dbReference type="GO" id="GO:0003676">
    <property type="term" value="F:nucleic acid binding"/>
    <property type="evidence" value="ECO:0007669"/>
    <property type="project" value="InterPro"/>
</dbReference>
<dbReference type="InterPro" id="IPR002156">
    <property type="entry name" value="RNaseH_domain"/>
</dbReference>
<gene>
    <name evidence="2" type="ORF">ATZ36_14835</name>
</gene>
<dbReference type="CDD" id="cd09277">
    <property type="entry name" value="RNase_HI_bacteria_like"/>
    <property type="match status" value="1"/>
</dbReference>
<evidence type="ECO:0000313" key="2">
    <source>
        <dbReference type="EMBL" id="OEG71392.1"/>
    </source>
</evidence>
<evidence type="ECO:0000259" key="1">
    <source>
        <dbReference type="PROSITE" id="PS50879"/>
    </source>
</evidence>
<accession>A0A1E5ILM9</accession>
<feature type="domain" description="RNase H type-1" evidence="1">
    <location>
        <begin position="92"/>
        <end position="223"/>
    </location>
</feature>
<dbReference type="AlphaFoldDB" id="A0A1E5ILM9"/>
<dbReference type="Pfam" id="PF00075">
    <property type="entry name" value="RNase_H"/>
    <property type="match status" value="1"/>
</dbReference>